<sequence>MKRNMAKSIDRIAKLVREEKRLGIVKFCDVLNLSPSSFYNYRKFVTARYHDIIYENGEFVLIESEER</sequence>
<organism evidence="1 2">
    <name type="scientific">Nitrososphaeria virus YSH_462411</name>
    <dbReference type="NCBI Taxonomy" id="3071321"/>
    <lineage>
        <taxon>Viruses</taxon>
        <taxon>Duplodnaviria</taxon>
        <taxon>Heunggongvirae</taxon>
        <taxon>Uroviricota</taxon>
        <taxon>Caudoviricetes</taxon>
        <taxon>Juravirales</taxon>
        <taxon>Yangangviridae</taxon>
        <taxon>Nohelivirus</taxon>
        <taxon>Nohelivirus yangshanense</taxon>
    </lineage>
</organism>
<dbReference type="EMBL" id="ON649699">
    <property type="protein sequence ID" value="UVF62328.1"/>
    <property type="molecule type" value="Genomic_DNA"/>
</dbReference>
<dbReference type="Proteomes" id="UP001156919">
    <property type="component" value="Segment"/>
</dbReference>
<evidence type="ECO:0000313" key="2">
    <source>
        <dbReference type="Proteomes" id="UP001156919"/>
    </source>
</evidence>
<proteinExistence type="predicted"/>
<keyword evidence="1" id="KW-0238">DNA-binding</keyword>
<protein>
    <submittedName>
        <fullName evidence="1">DNA-binding repressor</fullName>
    </submittedName>
</protein>
<dbReference type="GO" id="GO:0003677">
    <property type="term" value="F:DNA binding"/>
    <property type="evidence" value="ECO:0007669"/>
    <property type="project" value="UniProtKB-KW"/>
</dbReference>
<reference evidence="1 2" key="1">
    <citation type="submission" date="2022-05" db="EMBL/GenBank/DDBJ databases">
        <title>Diverse viruses of marine archaea discovered using metagenomics.</title>
        <authorList>
            <person name="Zhou Y."/>
        </authorList>
    </citation>
    <scope>NUCLEOTIDE SEQUENCE [LARGE SCALE GENOMIC DNA]</scope>
    <source>
        <strain evidence="1">YSH_462411</strain>
    </source>
</reference>
<accession>A0A976UAI5</accession>
<keyword evidence="2" id="KW-1185">Reference proteome</keyword>
<evidence type="ECO:0000313" key="1">
    <source>
        <dbReference type="EMBL" id="UVF62328.1"/>
    </source>
</evidence>
<name>A0A976UAI5_9CAUD</name>